<feature type="compositionally biased region" description="Polar residues" evidence="1">
    <location>
        <begin position="31"/>
        <end position="46"/>
    </location>
</feature>
<dbReference type="AlphaFoldDB" id="A0A8H7C4A0"/>
<sequence length="81" mass="8734">MDSENNSFDWDELPEEALVLLQRLEEEDSSRISSASRGVGSRTGSSMEPAHASVAPHVQPTGSPSCYDLRANTQVATKAKT</sequence>
<reference evidence="2 3" key="1">
    <citation type="journal article" name="Sci. Rep.">
        <title>Telomere-to-telomere assembled and centromere annotated genomes of the two main subspecies of the button mushroom Agaricus bisporus reveal especially polymorphic chromosome ends.</title>
        <authorList>
            <person name="Sonnenberg A.S.M."/>
            <person name="Sedaghat-Telgerd N."/>
            <person name="Lavrijssen B."/>
            <person name="Ohm R.A."/>
            <person name="Hendrickx P.M."/>
            <person name="Scholtmeijer K."/>
            <person name="Baars J.J.P."/>
            <person name="van Peer A."/>
        </authorList>
    </citation>
    <scope>NUCLEOTIDE SEQUENCE [LARGE SCALE GENOMIC DNA]</scope>
    <source>
        <strain evidence="2 3">H119_p4</strain>
    </source>
</reference>
<proteinExistence type="predicted"/>
<comment type="caution">
    <text evidence="2">The sequence shown here is derived from an EMBL/GenBank/DDBJ whole genome shotgun (WGS) entry which is preliminary data.</text>
</comment>
<evidence type="ECO:0000313" key="3">
    <source>
        <dbReference type="Proteomes" id="UP000629468"/>
    </source>
</evidence>
<dbReference type="EMBL" id="JABXXO010000013">
    <property type="protein sequence ID" value="KAF7762022.1"/>
    <property type="molecule type" value="Genomic_DNA"/>
</dbReference>
<feature type="region of interest" description="Disordered" evidence="1">
    <location>
        <begin position="24"/>
        <end position="68"/>
    </location>
</feature>
<accession>A0A8H7C4A0</accession>
<dbReference type="Proteomes" id="UP000629468">
    <property type="component" value="Unassembled WGS sequence"/>
</dbReference>
<organism evidence="2 3">
    <name type="scientific">Agaricus bisporus var. burnettii</name>
    <dbReference type="NCBI Taxonomy" id="192524"/>
    <lineage>
        <taxon>Eukaryota</taxon>
        <taxon>Fungi</taxon>
        <taxon>Dikarya</taxon>
        <taxon>Basidiomycota</taxon>
        <taxon>Agaricomycotina</taxon>
        <taxon>Agaricomycetes</taxon>
        <taxon>Agaricomycetidae</taxon>
        <taxon>Agaricales</taxon>
        <taxon>Agaricineae</taxon>
        <taxon>Agaricaceae</taxon>
        <taxon>Agaricus</taxon>
    </lineage>
</organism>
<name>A0A8H7C4A0_AGABI</name>
<gene>
    <name evidence="2" type="ORF">Agabi119p4_10014</name>
</gene>
<evidence type="ECO:0000256" key="1">
    <source>
        <dbReference type="SAM" id="MobiDB-lite"/>
    </source>
</evidence>
<evidence type="ECO:0000313" key="2">
    <source>
        <dbReference type="EMBL" id="KAF7762022.1"/>
    </source>
</evidence>
<protein>
    <submittedName>
        <fullName evidence="2">Uncharacterized protein</fullName>
    </submittedName>
</protein>